<dbReference type="GO" id="GO:0003677">
    <property type="term" value="F:DNA binding"/>
    <property type="evidence" value="ECO:0007669"/>
    <property type="project" value="InterPro"/>
</dbReference>
<dbReference type="InterPro" id="IPR038109">
    <property type="entry name" value="DNA_bind_recomb_sf"/>
</dbReference>
<dbReference type="OrthoDB" id="9811097at2"/>
<dbReference type="AlphaFoldDB" id="A0A4Q2AYX7"/>
<feature type="coiled-coil region" evidence="1">
    <location>
        <begin position="446"/>
        <end position="473"/>
    </location>
</feature>
<evidence type="ECO:0000313" key="5">
    <source>
        <dbReference type="Proteomes" id="UP000289316"/>
    </source>
</evidence>
<dbReference type="Pfam" id="PF00239">
    <property type="entry name" value="Resolvase"/>
    <property type="match status" value="1"/>
</dbReference>
<dbReference type="InterPro" id="IPR050639">
    <property type="entry name" value="SSR_resolvase"/>
</dbReference>
<evidence type="ECO:0000259" key="3">
    <source>
        <dbReference type="PROSITE" id="PS51737"/>
    </source>
</evidence>
<dbReference type="SUPFAM" id="SSF53041">
    <property type="entry name" value="Resolvase-like"/>
    <property type="match status" value="1"/>
</dbReference>
<protein>
    <submittedName>
        <fullName evidence="4">Recombinase TnpX</fullName>
    </submittedName>
</protein>
<feature type="domain" description="Recombinase" evidence="3">
    <location>
        <begin position="165"/>
        <end position="310"/>
    </location>
</feature>
<feature type="domain" description="Resolvase/invertase-type recombinase catalytic" evidence="2">
    <location>
        <begin position="5"/>
        <end position="157"/>
    </location>
</feature>
<dbReference type="GO" id="GO:0000150">
    <property type="term" value="F:DNA strand exchange activity"/>
    <property type="evidence" value="ECO:0007669"/>
    <property type="project" value="InterPro"/>
</dbReference>
<keyword evidence="1" id="KW-0175">Coiled coil</keyword>
<sequence length="549" mass="62762">MPEYRATEYLRLSYSMDRENESDSITNQKKLIEDFLKGHPEIELVSEHVDDGYSGILFDRPQFQAMMQDIREGKINCVIVKDLSRLGREYIETGRYLRQIFPAYGVRFIAITDGIDTAHENNGDDLNISLKTILNDAYCHDISVKTRSALLTKRKNGDFVGACPIYGYQKSKENHNQLIVDSFAAKVVQDIFRKKIDGYSAAKIAESLNQSGILSPLAYKESRGLPHPSGGFTDKEKTKWSATTIIRILKDETYTGTLVQGRQTTYNHKVKDLVEKPSAEWIRTENAHEPIIRRQDYDLVQKILGLDTRTAPNGNKVYLFSGILICGSCGARMTRKTVPYKNGKYFYYYCPTGKKNGCTHPVMLREQDLTDCITESLKAHIGNVVSLEELLRDISEEQVNQELVAEYKARLMENEEQLASLTRFQSTLYENFVTGLLDKEEYKSLKNSYHADISRLKEAASKLREEMDAVKGSSHDRLRWIQHFKRFSGMEEIDRRAVIALIQSIRVLEKDDLQITFRYQMEYQAVVERLSAHAAAPLPGQNTRGKEAV</sequence>
<evidence type="ECO:0000259" key="2">
    <source>
        <dbReference type="PROSITE" id="PS51736"/>
    </source>
</evidence>
<gene>
    <name evidence="4" type="ORF">D6C19_03055</name>
</gene>
<dbReference type="InterPro" id="IPR006119">
    <property type="entry name" value="Resolv_N"/>
</dbReference>
<accession>A0A4Q2AYX7</accession>
<reference evidence="4 5" key="1">
    <citation type="submission" date="2018-09" db="EMBL/GenBank/DDBJ databases">
        <title>Murine metabolic-syndrome-specific gut microbial biobank.</title>
        <authorList>
            <person name="Liu C."/>
        </authorList>
    </citation>
    <scope>NUCLEOTIDE SEQUENCE [LARGE SCALE GENOMIC DNA]</scope>
    <source>
        <strain evidence="4 5">C-30</strain>
    </source>
</reference>
<dbReference type="InterPro" id="IPR025827">
    <property type="entry name" value="Zn_ribbon_recom_dom"/>
</dbReference>
<evidence type="ECO:0000256" key="1">
    <source>
        <dbReference type="SAM" id="Coils"/>
    </source>
</evidence>
<proteinExistence type="predicted"/>
<dbReference type="Pfam" id="PF13408">
    <property type="entry name" value="Zn_ribbon_recom"/>
    <property type="match status" value="1"/>
</dbReference>
<comment type="caution">
    <text evidence="4">The sequence shown here is derived from an EMBL/GenBank/DDBJ whole genome shotgun (WGS) entry which is preliminary data.</text>
</comment>
<organism evidence="4 5">
    <name type="scientific">Ligilactobacillus murinus</name>
    <dbReference type="NCBI Taxonomy" id="1622"/>
    <lineage>
        <taxon>Bacteria</taxon>
        <taxon>Bacillati</taxon>
        <taxon>Bacillota</taxon>
        <taxon>Bacilli</taxon>
        <taxon>Lactobacillales</taxon>
        <taxon>Lactobacillaceae</taxon>
        <taxon>Ligilactobacillus</taxon>
    </lineage>
</organism>
<dbReference type="PROSITE" id="PS51736">
    <property type="entry name" value="RECOMBINASES_3"/>
    <property type="match status" value="1"/>
</dbReference>
<dbReference type="SMART" id="SM00857">
    <property type="entry name" value="Resolvase"/>
    <property type="match status" value="1"/>
</dbReference>
<dbReference type="InterPro" id="IPR011109">
    <property type="entry name" value="DNA_bind_recombinase_dom"/>
</dbReference>
<dbReference type="Proteomes" id="UP000289316">
    <property type="component" value="Unassembled WGS sequence"/>
</dbReference>
<dbReference type="Pfam" id="PF07508">
    <property type="entry name" value="Recombinase"/>
    <property type="match status" value="1"/>
</dbReference>
<dbReference type="InterPro" id="IPR036162">
    <property type="entry name" value="Resolvase-like_N_sf"/>
</dbReference>
<dbReference type="PROSITE" id="PS51737">
    <property type="entry name" value="RECOMBINASE_DNA_BIND"/>
    <property type="match status" value="1"/>
</dbReference>
<name>A0A4Q2AYX7_9LACO</name>
<dbReference type="Gene3D" id="3.40.50.1390">
    <property type="entry name" value="Resolvase, N-terminal catalytic domain"/>
    <property type="match status" value="1"/>
</dbReference>
<dbReference type="EMBL" id="QZFR01000013">
    <property type="protein sequence ID" value="RXV75010.1"/>
    <property type="molecule type" value="Genomic_DNA"/>
</dbReference>
<dbReference type="RefSeq" id="WP_129303233.1">
    <property type="nucleotide sequence ID" value="NZ_QZFR01000013.1"/>
</dbReference>
<evidence type="ECO:0000313" key="4">
    <source>
        <dbReference type="EMBL" id="RXV75010.1"/>
    </source>
</evidence>
<dbReference type="PANTHER" id="PTHR30461">
    <property type="entry name" value="DNA-INVERTASE FROM LAMBDOID PROPHAGE"/>
    <property type="match status" value="1"/>
</dbReference>
<dbReference type="Gene3D" id="3.90.1750.20">
    <property type="entry name" value="Putative Large Serine Recombinase, Chain B, Domain 2"/>
    <property type="match status" value="1"/>
</dbReference>
<dbReference type="PANTHER" id="PTHR30461:SF23">
    <property type="entry name" value="DNA RECOMBINASE-RELATED"/>
    <property type="match status" value="1"/>
</dbReference>